<evidence type="ECO:0000256" key="2">
    <source>
        <dbReference type="PROSITE-ProRule" id="PRU00108"/>
    </source>
</evidence>
<sequence>MAKRTFTVAQLEALEAAFQQDAYLNEQTKLPLAKIGLNNVQIKNWFQNTRFKRRKSGTDPRLDFDLILGKPASEDKPTPTIKVEKDKSTLAPTKKEDKLTSDTKEEDKPTSAPKDDEDKSTSTLAAVKAEIPSVVKQEV</sequence>
<organism evidence="6 7">
    <name type="scientific">Panagrolaimus davidi</name>
    <dbReference type="NCBI Taxonomy" id="227884"/>
    <lineage>
        <taxon>Eukaryota</taxon>
        <taxon>Metazoa</taxon>
        <taxon>Ecdysozoa</taxon>
        <taxon>Nematoda</taxon>
        <taxon>Chromadorea</taxon>
        <taxon>Rhabditida</taxon>
        <taxon>Tylenchina</taxon>
        <taxon>Panagrolaimomorpha</taxon>
        <taxon>Panagrolaimoidea</taxon>
        <taxon>Panagrolaimidae</taxon>
        <taxon>Panagrolaimus</taxon>
    </lineage>
</organism>
<dbReference type="PROSITE" id="PS50071">
    <property type="entry name" value="HOMEOBOX_2"/>
    <property type="match status" value="1"/>
</dbReference>
<feature type="region of interest" description="Disordered" evidence="4">
    <location>
        <begin position="54"/>
        <end position="139"/>
    </location>
</feature>
<evidence type="ECO:0000256" key="3">
    <source>
        <dbReference type="RuleBase" id="RU000682"/>
    </source>
</evidence>
<evidence type="ECO:0000313" key="6">
    <source>
        <dbReference type="Proteomes" id="UP000887578"/>
    </source>
</evidence>
<reference evidence="7" key="1">
    <citation type="submission" date="2022-11" db="UniProtKB">
        <authorList>
            <consortium name="WormBaseParasite"/>
        </authorList>
    </citation>
    <scope>IDENTIFICATION</scope>
</reference>
<protein>
    <submittedName>
        <fullName evidence="7">Homeobox domain-containing protein</fullName>
    </submittedName>
</protein>
<evidence type="ECO:0000256" key="4">
    <source>
        <dbReference type="SAM" id="MobiDB-lite"/>
    </source>
</evidence>
<dbReference type="Gene3D" id="1.10.10.60">
    <property type="entry name" value="Homeodomain-like"/>
    <property type="match status" value="1"/>
</dbReference>
<dbReference type="AlphaFoldDB" id="A0A914PY63"/>
<feature type="compositionally biased region" description="Basic and acidic residues" evidence="4">
    <location>
        <begin position="72"/>
        <end position="120"/>
    </location>
</feature>
<dbReference type="Proteomes" id="UP000887578">
    <property type="component" value="Unplaced"/>
</dbReference>
<keyword evidence="2 3" id="KW-0539">Nucleus</keyword>
<evidence type="ECO:0000313" key="7">
    <source>
        <dbReference type="WBParaSite" id="PDA_v2.g21369.t1"/>
    </source>
</evidence>
<dbReference type="InterPro" id="IPR009057">
    <property type="entry name" value="Homeodomain-like_sf"/>
</dbReference>
<dbReference type="SMART" id="SM00389">
    <property type="entry name" value="HOX"/>
    <property type="match status" value="1"/>
</dbReference>
<name>A0A914PY63_9BILA</name>
<accession>A0A914PY63</accession>
<keyword evidence="2 3" id="KW-0238">DNA-binding</keyword>
<dbReference type="GO" id="GO:0003677">
    <property type="term" value="F:DNA binding"/>
    <property type="evidence" value="ECO:0007669"/>
    <property type="project" value="UniProtKB-UniRule"/>
</dbReference>
<dbReference type="PANTHER" id="PTHR24333">
    <property type="entry name" value="HOMEO BOX HB9 LIKE A-RELATED"/>
    <property type="match status" value="1"/>
</dbReference>
<feature type="domain" description="Homeobox" evidence="5">
    <location>
        <begin position="1"/>
        <end position="56"/>
    </location>
</feature>
<proteinExistence type="predicted"/>
<keyword evidence="2 3" id="KW-0371">Homeobox</keyword>
<dbReference type="PANTHER" id="PTHR24333:SF5">
    <property type="entry name" value="VENT HOMEOBOX"/>
    <property type="match status" value="1"/>
</dbReference>
<dbReference type="GO" id="GO:0005634">
    <property type="term" value="C:nucleus"/>
    <property type="evidence" value="ECO:0007669"/>
    <property type="project" value="UniProtKB-SubCell"/>
</dbReference>
<dbReference type="CDD" id="cd00086">
    <property type="entry name" value="homeodomain"/>
    <property type="match status" value="1"/>
</dbReference>
<keyword evidence="6" id="KW-1185">Reference proteome</keyword>
<dbReference type="WBParaSite" id="PDA_v2.g21369.t1">
    <property type="protein sequence ID" value="PDA_v2.g21369.t1"/>
    <property type="gene ID" value="PDA_v2.g21369"/>
</dbReference>
<dbReference type="SUPFAM" id="SSF46689">
    <property type="entry name" value="Homeodomain-like"/>
    <property type="match status" value="1"/>
</dbReference>
<comment type="subcellular location">
    <subcellularLocation>
        <location evidence="1 2 3">Nucleus</location>
    </subcellularLocation>
</comment>
<dbReference type="InterPro" id="IPR050848">
    <property type="entry name" value="Homeobox_TF"/>
</dbReference>
<dbReference type="InterPro" id="IPR001356">
    <property type="entry name" value="HD"/>
</dbReference>
<dbReference type="Pfam" id="PF00046">
    <property type="entry name" value="Homeodomain"/>
    <property type="match status" value="1"/>
</dbReference>
<feature type="DNA-binding region" description="Homeobox" evidence="2">
    <location>
        <begin position="3"/>
        <end position="57"/>
    </location>
</feature>
<evidence type="ECO:0000259" key="5">
    <source>
        <dbReference type="PROSITE" id="PS50071"/>
    </source>
</evidence>
<evidence type="ECO:0000256" key="1">
    <source>
        <dbReference type="ARBA" id="ARBA00004123"/>
    </source>
</evidence>